<accession>A0A1B1KH63</accession>
<evidence type="ECO:0000313" key="2">
    <source>
        <dbReference type="Proteomes" id="UP000186108"/>
    </source>
</evidence>
<dbReference type="AlphaFoldDB" id="A0A1B1KH63"/>
<dbReference type="Proteomes" id="UP000186108">
    <property type="component" value="Plasmid pR1CP1"/>
</dbReference>
<dbReference type="EMBL" id="CP009112">
    <property type="protein sequence ID" value="ANS31910.1"/>
    <property type="molecule type" value="Genomic_DNA"/>
</dbReference>
<reference evidence="1 2" key="1">
    <citation type="submission" date="2014-07" db="EMBL/GenBank/DDBJ databases">
        <authorList>
            <person name="Zhang J.E."/>
            <person name="Yang H."/>
            <person name="Guo J."/>
            <person name="Deng Z."/>
            <person name="Luo H."/>
            <person name="Luo M."/>
            <person name="Zhao B."/>
        </authorList>
    </citation>
    <scope>NUCLEOTIDE SEQUENCE [LARGE SCALE GENOMIC DNA]</scope>
    <source>
        <strain evidence="1 2">1CP</strain>
        <plasmid evidence="2">Plasmid pr1cp1</plasmid>
    </source>
</reference>
<protein>
    <submittedName>
        <fullName evidence="1">Putative membrane protein</fullName>
    </submittedName>
</protein>
<proteinExistence type="predicted"/>
<gene>
    <name evidence="1" type="ORF">R1CP_36520</name>
</gene>
<evidence type="ECO:0000313" key="1">
    <source>
        <dbReference type="EMBL" id="ANS31910.1"/>
    </source>
</evidence>
<name>A0A1B1KH63_RHOOP</name>
<geneLocation type="plasmid" evidence="2">
    <name>pr1cp1</name>
</geneLocation>
<sequence>MKSTLLSTLVTPLAVFLDYVMASLRAFGFDLSGEVPNDTGVRRQTKAVI</sequence>
<organism evidence="1 2">
    <name type="scientific">Rhodococcus opacus</name>
    <name type="common">Nocardia opaca</name>
    <dbReference type="NCBI Taxonomy" id="37919"/>
    <lineage>
        <taxon>Bacteria</taxon>
        <taxon>Bacillati</taxon>
        <taxon>Actinomycetota</taxon>
        <taxon>Actinomycetes</taxon>
        <taxon>Mycobacteriales</taxon>
        <taxon>Nocardiaceae</taxon>
        <taxon>Rhodococcus</taxon>
    </lineage>
</organism>
<keyword evidence="1" id="KW-0614">Plasmid</keyword>